<dbReference type="InterPro" id="IPR014710">
    <property type="entry name" value="RmlC-like_jellyroll"/>
</dbReference>
<dbReference type="InterPro" id="IPR000595">
    <property type="entry name" value="cNMP-bd_dom"/>
</dbReference>
<evidence type="ECO:0000256" key="5">
    <source>
        <dbReference type="ARBA" id="ARBA00022989"/>
    </source>
</evidence>
<evidence type="ECO:0000256" key="6">
    <source>
        <dbReference type="ARBA" id="ARBA00023136"/>
    </source>
</evidence>
<evidence type="ECO:0000256" key="7">
    <source>
        <dbReference type="SAM" id="Phobius"/>
    </source>
</evidence>
<dbReference type="Proteomes" id="UP000320055">
    <property type="component" value="Unassembled WGS sequence"/>
</dbReference>
<dbReference type="PANTHER" id="PTHR30221:SF1">
    <property type="entry name" value="SMALL-CONDUCTANCE MECHANOSENSITIVE CHANNEL"/>
    <property type="match status" value="1"/>
</dbReference>
<comment type="subcellular location">
    <subcellularLocation>
        <location evidence="1">Cell membrane</location>
        <topology evidence="1">Multi-pass membrane protein</topology>
    </subcellularLocation>
</comment>
<name>A0A563W179_9CYAN</name>
<gene>
    <name evidence="9" type="ORF">H1P_60043</name>
</gene>
<reference evidence="9 10" key="1">
    <citation type="submission" date="2019-01" db="EMBL/GenBank/DDBJ databases">
        <authorList>
            <person name="Brito A."/>
        </authorList>
    </citation>
    <scope>NUCLEOTIDE SEQUENCE [LARGE SCALE GENOMIC DNA]</scope>
    <source>
        <strain evidence="9">1</strain>
    </source>
</reference>
<evidence type="ECO:0000256" key="3">
    <source>
        <dbReference type="ARBA" id="ARBA00022475"/>
    </source>
</evidence>
<feature type="transmembrane region" description="Helical" evidence="7">
    <location>
        <begin position="119"/>
        <end position="137"/>
    </location>
</feature>
<keyword evidence="6 7" id="KW-0472">Membrane</keyword>
<protein>
    <submittedName>
        <fullName evidence="9">Putative Mechanosensitive ion channel/cyclic nucleotide-binding domain protein</fullName>
    </submittedName>
</protein>
<evidence type="ECO:0000256" key="2">
    <source>
        <dbReference type="ARBA" id="ARBA00008017"/>
    </source>
</evidence>
<evidence type="ECO:0000256" key="4">
    <source>
        <dbReference type="ARBA" id="ARBA00022692"/>
    </source>
</evidence>
<keyword evidence="4 7" id="KW-0812">Transmembrane</keyword>
<dbReference type="InterPro" id="IPR018490">
    <property type="entry name" value="cNMP-bd_dom_sf"/>
</dbReference>
<sequence>MEQSLWQKPSFFWGLGLIIIFPLLTVVLEEITIALEKHHSYVAATLQIIRNLVLPSFAIFILLNKVLEISADSSSVQIIQTIVGVCTIHALLTLLNGLLFGSAKVGTWQANTPKLFRDLIRFFLILIGTAIVLSVVWKADLGGVITALGVSSIVLGLALQDTLGNLFSGITLLFERPFNLGDWLEFNGTKGKVIEINWRSVHLLTRELELLVIPNAILAKEIIRNYRLPQKLHVEPVDIGFSYSDPPNKVKRVLKETALATKGVLEKPEPVIQTINYNDFSIDYRVRLFLADYDKVPQIRDEFVTRIWYAANRNNLNIPFPIRTVYHEPPVKSKQEEILLQFVEYLQTFPSFIYLENYHLEKLAKNAILKHFGVGEIAINRQNVQRNLYLIIAGRAKISVLNNLGKEKEIARIARGEFFGEMSLISNSSSLISVTAIEDLEVLILKTETVQDILELVPRLSREIGEVIETRRRAIRIAKKDSN</sequence>
<dbReference type="Gene3D" id="3.30.70.100">
    <property type="match status" value="1"/>
</dbReference>
<evidence type="ECO:0000313" key="9">
    <source>
        <dbReference type="EMBL" id="VEP17387.1"/>
    </source>
</evidence>
<dbReference type="Pfam" id="PF21082">
    <property type="entry name" value="MS_channel_3rd"/>
    <property type="match status" value="1"/>
</dbReference>
<dbReference type="GO" id="GO:0008381">
    <property type="term" value="F:mechanosensitive monoatomic ion channel activity"/>
    <property type="evidence" value="ECO:0007669"/>
    <property type="project" value="InterPro"/>
</dbReference>
<feature type="transmembrane region" description="Helical" evidence="7">
    <location>
        <begin position="12"/>
        <end position="29"/>
    </location>
</feature>
<evidence type="ECO:0000313" key="10">
    <source>
        <dbReference type="Proteomes" id="UP000320055"/>
    </source>
</evidence>
<dbReference type="RefSeq" id="WP_144863398.1">
    <property type="nucleotide sequence ID" value="NZ_LR213770.1"/>
</dbReference>
<dbReference type="SUPFAM" id="SSF51206">
    <property type="entry name" value="cAMP-binding domain-like"/>
    <property type="match status" value="1"/>
</dbReference>
<dbReference type="Gene3D" id="2.60.120.10">
    <property type="entry name" value="Jelly Rolls"/>
    <property type="match status" value="1"/>
</dbReference>
<organism evidence="9 10">
    <name type="scientific">Hyella patelloides LEGE 07179</name>
    <dbReference type="NCBI Taxonomy" id="945734"/>
    <lineage>
        <taxon>Bacteria</taxon>
        <taxon>Bacillati</taxon>
        <taxon>Cyanobacteriota</taxon>
        <taxon>Cyanophyceae</taxon>
        <taxon>Pleurocapsales</taxon>
        <taxon>Hyellaceae</taxon>
        <taxon>Hyella</taxon>
    </lineage>
</organism>
<evidence type="ECO:0000259" key="8">
    <source>
        <dbReference type="PROSITE" id="PS50042"/>
    </source>
</evidence>
<evidence type="ECO:0000256" key="1">
    <source>
        <dbReference type="ARBA" id="ARBA00004651"/>
    </source>
</evidence>
<feature type="transmembrane region" description="Helical" evidence="7">
    <location>
        <begin position="41"/>
        <end position="63"/>
    </location>
</feature>
<dbReference type="CDD" id="cd00038">
    <property type="entry name" value="CAP_ED"/>
    <property type="match status" value="1"/>
</dbReference>
<accession>A0A563W179</accession>
<feature type="domain" description="Cyclic nucleotide-binding" evidence="8">
    <location>
        <begin position="351"/>
        <end position="454"/>
    </location>
</feature>
<dbReference type="GO" id="GO:0005886">
    <property type="term" value="C:plasma membrane"/>
    <property type="evidence" value="ECO:0007669"/>
    <property type="project" value="UniProtKB-SubCell"/>
</dbReference>
<dbReference type="InterPro" id="IPR010920">
    <property type="entry name" value="LSM_dom_sf"/>
</dbReference>
<dbReference type="InterPro" id="IPR023408">
    <property type="entry name" value="MscS_beta-dom_sf"/>
</dbReference>
<comment type="similarity">
    <text evidence="2">Belongs to the MscS (TC 1.A.23) family.</text>
</comment>
<dbReference type="InterPro" id="IPR011066">
    <property type="entry name" value="MscS_channel_C_sf"/>
</dbReference>
<dbReference type="EMBL" id="CAACVJ010000556">
    <property type="protein sequence ID" value="VEP17387.1"/>
    <property type="molecule type" value="Genomic_DNA"/>
</dbReference>
<feature type="transmembrane region" description="Helical" evidence="7">
    <location>
        <begin position="78"/>
        <end position="99"/>
    </location>
</feature>
<dbReference type="OrthoDB" id="9809206at2"/>
<dbReference type="Pfam" id="PF00027">
    <property type="entry name" value="cNMP_binding"/>
    <property type="match status" value="1"/>
</dbReference>
<dbReference type="Pfam" id="PF00924">
    <property type="entry name" value="MS_channel_2nd"/>
    <property type="match status" value="1"/>
</dbReference>
<dbReference type="Gene3D" id="2.30.30.60">
    <property type="match status" value="1"/>
</dbReference>
<dbReference type="Gene3D" id="1.10.287.1260">
    <property type="match status" value="1"/>
</dbReference>
<dbReference type="InterPro" id="IPR049278">
    <property type="entry name" value="MS_channel_C"/>
</dbReference>
<dbReference type="PROSITE" id="PS50042">
    <property type="entry name" value="CNMP_BINDING_3"/>
    <property type="match status" value="1"/>
</dbReference>
<keyword evidence="3" id="KW-1003">Cell membrane</keyword>
<dbReference type="PANTHER" id="PTHR30221">
    <property type="entry name" value="SMALL-CONDUCTANCE MECHANOSENSITIVE CHANNEL"/>
    <property type="match status" value="1"/>
</dbReference>
<proteinExistence type="inferred from homology"/>
<keyword evidence="5 7" id="KW-1133">Transmembrane helix</keyword>
<dbReference type="InterPro" id="IPR045275">
    <property type="entry name" value="MscS_archaea/bacteria_type"/>
</dbReference>
<dbReference type="InterPro" id="IPR006685">
    <property type="entry name" value="MscS_channel_2nd"/>
</dbReference>
<dbReference type="AlphaFoldDB" id="A0A563W179"/>
<dbReference type="SMART" id="SM00100">
    <property type="entry name" value="cNMP"/>
    <property type="match status" value="1"/>
</dbReference>
<keyword evidence="10" id="KW-1185">Reference proteome</keyword>
<dbReference type="SUPFAM" id="SSF50182">
    <property type="entry name" value="Sm-like ribonucleoproteins"/>
    <property type="match status" value="1"/>
</dbReference>
<dbReference type="SUPFAM" id="SSF82689">
    <property type="entry name" value="Mechanosensitive channel protein MscS (YggB), C-terminal domain"/>
    <property type="match status" value="1"/>
</dbReference>